<comment type="pathway">
    <text evidence="1">Purine metabolism; 7-cyano-7-deazaguanine biosynthesis.</text>
</comment>
<dbReference type="PIRSF" id="PIRSF006293">
    <property type="entry name" value="ExsB"/>
    <property type="match status" value="1"/>
</dbReference>
<dbReference type="InterPro" id="IPR018317">
    <property type="entry name" value="QueC"/>
</dbReference>
<dbReference type="SUPFAM" id="SSF52402">
    <property type="entry name" value="Adenine nucleotide alpha hydrolases-like"/>
    <property type="match status" value="1"/>
</dbReference>
<dbReference type="Gene3D" id="3.40.50.620">
    <property type="entry name" value="HUPs"/>
    <property type="match status" value="1"/>
</dbReference>
<evidence type="ECO:0000256" key="1">
    <source>
        <dbReference type="ARBA" id="ARBA00005061"/>
    </source>
</evidence>
<evidence type="ECO:0000256" key="3">
    <source>
        <dbReference type="ARBA" id="ARBA00022723"/>
    </source>
</evidence>
<name>A0A1W1CIJ2_9ZZZZ</name>
<evidence type="ECO:0000256" key="2">
    <source>
        <dbReference type="ARBA" id="ARBA00022598"/>
    </source>
</evidence>
<evidence type="ECO:0000256" key="4">
    <source>
        <dbReference type="ARBA" id="ARBA00022741"/>
    </source>
</evidence>
<evidence type="ECO:0000313" key="10">
    <source>
        <dbReference type="EMBL" id="SFV65533.1"/>
    </source>
</evidence>
<dbReference type="EMBL" id="FPHJ01000048">
    <property type="protein sequence ID" value="SFV65533.1"/>
    <property type="molecule type" value="Genomic_DNA"/>
</dbReference>
<keyword evidence="5" id="KW-0862">Zinc</keyword>
<dbReference type="GO" id="GO:0016874">
    <property type="term" value="F:ligase activity"/>
    <property type="evidence" value="ECO:0007669"/>
    <property type="project" value="UniProtKB-KW"/>
</dbReference>
<dbReference type="InterPro" id="IPR014729">
    <property type="entry name" value="Rossmann-like_a/b/a_fold"/>
</dbReference>
<dbReference type="AlphaFoldDB" id="A0A1W1CIJ2"/>
<dbReference type="PANTHER" id="PTHR42914:SF1">
    <property type="entry name" value="7-CYANO-7-DEAZAGUANINE SYNTHASE"/>
    <property type="match status" value="1"/>
</dbReference>
<comment type="similarity">
    <text evidence="7">Belongs to the QueC family.</text>
</comment>
<dbReference type="EC" id="6.3.4.20" evidence="8"/>
<keyword evidence="6" id="KW-0067">ATP-binding</keyword>
<evidence type="ECO:0000256" key="7">
    <source>
        <dbReference type="ARBA" id="ARBA00037993"/>
    </source>
</evidence>
<dbReference type="GO" id="GO:0046872">
    <property type="term" value="F:metal ion binding"/>
    <property type="evidence" value="ECO:0007669"/>
    <property type="project" value="UniProtKB-KW"/>
</dbReference>
<proteinExistence type="inferred from homology"/>
<evidence type="ECO:0000256" key="6">
    <source>
        <dbReference type="ARBA" id="ARBA00022840"/>
    </source>
</evidence>
<reference evidence="10" key="1">
    <citation type="submission" date="2016-10" db="EMBL/GenBank/DDBJ databases">
        <authorList>
            <person name="de Groot N.N."/>
        </authorList>
    </citation>
    <scope>NUCLEOTIDE SEQUENCE</scope>
</reference>
<sequence>MKKAIVLLSGGLDSTTCLAIAKSKNYEIYAISFDYGQKQKSELDFAKINAKKFEVKKHWIVNISLGDLGNSALTDKNIEVPDFSNNEEIPVTYVPARNTIFLSYALAYAEVVGASDIFIGVNSVDYSGYPDCRPEYIASFQKLANLATKQTIEGLKIKINTPLINLDKSEIIELGLSLKVDYQKTISCYKADNNGNACGKCDACVLRKKGFKKLLKKDPTMYI</sequence>
<dbReference type="HAMAP" id="MF_01633">
    <property type="entry name" value="QueC"/>
    <property type="match status" value="1"/>
</dbReference>
<evidence type="ECO:0000256" key="8">
    <source>
        <dbReference type="ARBA" id="ARBA00039149"/>
    </source>
</evidence>
<keyword evidence="3" id="KW-0479">Metal-binding</keyword>
<comment type="catalytic activity">
    <reaction evidence="9">
        <text>7-carboxy-7-carbaguanine + NH4(+) + 2 ATP = 7-cyano-7-carbaguanine + 2 AMP + 2 diphosphate + 2 H(+)</text>
        <dbReference type="Rhea" id="RHEA:27982"/>
        <dbReference type="ChEBI" id="CHEBI:15378"/>
        <dbReference type="ChEBI" id="CHEBI:28938"/>
        <dbReference type="ChEBI" id="CHEBI:30616"/>
        <dbReference type="ChEBI" id="CHEBI:33019"/>
        <dbReference type="ChEBI" id="CHEBI:45075"/>
        <dbReference type="ChEBI" id="CHEBI:61036"/>
        <dbReference type="ChEBI" id="CHEBI:456215"/>
        <dbReference type="EC" id="6.3.4.20"/>
    </reaction>
</comment>
<evidence type="ECO:0000256" key="9">
    <source>
        <dbReference type="ARBA" id="ARBA00047890"/>
    </source>
</evidence>
<accession>A0A1W1CIJ2</accession>
<dbReference type="PANTHER" id="PTHR42914">
    <property type="entry name" value="7-CYANO-7-DEAZAGUANINE SYNTHASE"/>
    <property type="match status" value="1"/>
</dbReference>
<dbReference type="NCBIfam" id="TIGR00364">
    <property type="entry name" value="7-cyano-7-deazaguanine synthase QueC"/>
    <property type="match status" value="1"/>
</dbReference>
<organism evidence="10">
    <name type="scientific">hydrothermal vent metagenome</name>
    <dbReference type="NCBI Taxonomy" id="652676"/>
    <lineage>
        <taxon>unclassified sequences</taxon>
        <taxon>metagenomes</taxon>
        <taxon>ecological metagenomes</taxon>
    </lineage>
</organism>
<gene>
    <name evidence="10" type="ORF">MNB_SUP05-5-277</name>
</gene>
<evidence type="ECO:0000256" key="5">
    <source>
        <dbReference type="ARBA" id="ARBA00022833"/>
    </source>
</evidence>
<dbReference type="Pfam" id="PF06508">
    <property type="entry name" value="QueC"/>
    <property type="match status" value="1"/>
</dbReference>
<dbReference type="CDD" id="cd01995">
    <property type="entry name" value="QueC-like"/>
    <property type="match status" value="1"/>
</dbReference>
<dbReference type="GO" id="GO:0005524">
    <property type="term" value="F:ATP binding"/>
    <property type="evidence" value="ECO:0007669"/>
    <property type="project" value="UniProtKB-KW"/>
</dbReference>
<keyword evidence="4" id="KW-0547">Nucleotide-binding</keyword>
<keyword evidence="2" id="KW-0436">Ligase</keyword>
<protein>
    <recommendedName>
        <fullName evidence="8">7-cyano-7-deazaguanine synthase</fullName>
        <ecNumber evidence="8">6.3.4.20</ecNumber>
    </recommendedName>
</protein>